<dbReference type="InterPro" id="IPR012677">
    <property type="entry name" value="Nucleotide-bd_a/b_plait_sf"/>
</dbReference>
<dbReference type="FunFam" id="3.30.70.330:FF:000272">
    <property type="entry name" value="Serine/arginine-rich splicing factor RS2Z32"/>
    <property type="match status" value="1"/>
</dbReference>
<dbReference type="EMBL" id="KC425003">
    <property type="protein sequence ID" value="AGE46055.1"/>
    <property type="molecule type" value="mRNA"/>
</dbReference>
<name>M1H945_MAIZE</name>
<dbReference type="PROSITE" id="PS50102">
    <property type="entry name" value="RRM"/>
    <property type="match status" value="1"/>
</dbReference>
<dbReference type="InterPro" id="IPR000504">
    <property type="entry name" value="RRM_dom"/>
</dbReference>
<evidence type="ECO:0000259" key="2">
    <source>
        <dbReference type="PROSITE" id="PS50102"/>
    </source>
</evidence>
<dbReference type="SUPFAM" id="SSF54928">
    <property type="entry name" value="RNA-binding domain, RBD"/>
    <property type="match status" value="1"/>
</dbReference>
<accession>M1H945</accession>
<gene>
    <name evidence="3" type="primary">RS2Z37B</name>
</gene>
<feature type="domain" description="RRM" evidence="2">
    <location>
        <begin position="11"/>
        <end position="84"/>
    </location>
</feature>
<reference evidence="3" key="1">
    <citation type="submission" date="2012-12" db="EMBL/GenBank/DDBJ databases">
        <title>Comprehensive Analysis and Evolutionary Conservation of Alternative Splicing Events of Plant SR Proteins.</title>
        <authorList>
            <person name="Rauch H.B."/>
            <person name="Patrick T.L."/>
            <person name="Lal S.K."/>
        </authorList>
    </citation>
    <scope>NUCLEOTIDE SEQUENCE</scope>
</reference>
<sequence>MPRYDDRYGGTRLYVGRLAPRTRSRDLEYLFGKYGRIREVELKRDYAFIEFSEHRDADEARYQLDGRDVEASHPERCTVSVLRCFVMQWANIPKT</sequence>
<proteinExistence type="evidence at transcript level"/>
<dbReference type="Pfam" id="PF00076">
    <property type="entry name" value="RRM_1"/>
    <property type="match status" value="1"/>
</dbReference>
<dbReference type="SMART" id="SM00360">
    <property type="entry name" value="RRM"/>
    <property type="match status" value="1"/>
</dbReference>
<evidence type="ECO:0000256" key="1">
    <source>
        <dbReference type="PROSITE-ProRule" id="PRU00176"/>
    </source>
</evidence>
<dbReference type="AlphaFoldDB" id="M1H945"/>
<dbReference type="Gene3D" id="3.30.70.330">
    <property type="match status" value="1"/>
</dbReference>
<protein>
    <submittedName>
        <fullName evidence="3">Arginine/serine-rich splicing factor RS2Z37B transcript IV</fullName>
    </submittedName>
</protein>
<keyword evidence="1" id="KW-0694">RNA-binding</keyword>
<dbReference type="ExpressionAtlas" id="M1H945">
    <property type="expression patterns" value="baseline and differential"/>
</dbReference>
<dbReference type="InterPro" id="IPR035979">
    <property type="entry name" value="RBD_domain_sf"/>
</dbReference>
<dbReference type="GO" id="GO:0003723">
    <property type="term" value="F:RNA binding"/>
    <property type="evidence" value="ECO:0007669"/>
    <property type="project" value="UniProtKB-UniRule"/>
</dbReference>
<dbReference type="PANTHER" id="PTHR48038">
    <property type="entry name" value="RIBONUCLEOPROTEIN RB97D"/>
    <property type="match status" value="1"/>
</dbReference>
<evidence type="ECO:0000313" key="3">
    <source>
        <dbReference type="EMBL" id="AGE46055.1"/>
    </source>
</evidence>
<organism evidence="3">
    <name type="scientific">Zea mays</name>
    <name type="common">Maize</name>
    <dbReference type="NCBI Taxonomy" id="4577"/>
    <lineage>
        <taxon>Eukaryota</taxon>
        <taxon>Viridiplantae</taxon>
        <taxon>Streptophyta</taxon>
        <taxon>Embryophyta</taxon>
        <taxon>Tracheophyta</taxon>
        <taxon>Spermatophyta</taxon>
        <taxon>Magnoliopsida</taxon>
        <taxon>Liliopsida</taxon>
        <taxon>Poales</taxon>
        <taxon>Poaceae</taxon>
        <taxon>PACMAD clade</taxon>
        <taxon>Panicoideae</taxon>
        <taxon>Andropogonodae</taxon>
        <taxon>Andropogoneae</taxon>
        <taxon>Tripsacinae</taxon>
        <taxon>Zea</taxon>
    </lineage>
</organism>
<dbReference type="PANTHER" id="PTHR48038:SF1">
    <property type="entry name" value="RIBONUCLEOPROTEIN RB97D"/>
    <property type="match status" value="1"/>
</dbReference>